<dbReference type="SUPFAM" id="SSF81321">
    <property type="entry name" value="Family A G protein-coupled receptor-like"/>
    <property type="match status" value="1"/>
</dbReference>
<dbReference type="EMBL" id="CATQJL010000001">
    <property type="protein sequence ID" value="CAJ0590091.1"/>
    <property type="molecule type" value="Genomic_DNA"/>
</dbReference>
<proteinExistence type="predicted"/>
<evidence type="ECO:0000313" key="2">
    <source>
        <dbReference type="EMBL" id="CAJ0590091.1"/>
    </source>
</evidence>
<keyword evidence="1" id="KW-0472">Membrane</keyword>
<keyword evidence="3" id="KW-1185">Reference proteome</keyword>
<feature type="transmembrane region" description="Helical" evidence="1">
    <location>
        <begin position="240"/>
        <end position="263"/>
    </location>
</feature>
<evidence type="ECO:0000313" key="3">
    <source>
        <dbReference type="Proteomes" id="UP001176961"/>
    </source>
</evidence>
<name>A0AA36GIK6_CYLNA</name>
<protein>
    <submittedName>
        <fullName evidence="2">Uncharacterized protein</fullName>
    </submittedName>
</protein>
<dbReference type="Proteomes" id="UP001176961">
    <property type="component" value="Unassembled WGS sequence"/>
</dbReference>
<dbReference type="AlphaFoldDB" id="A0AA36GIK6"/>
<accession>A0AA36GIK6</accession>
<feature type="transmembrane region" description="Helical" evidence="1">
    <location>
        <begin position="168"/>
        <end position="188"/>
    </location>
</feature>
<feature type="transmembrane region" description="Helical" evidence="1">
    <location>
        <begin position="40"/>
        <end position="63"/>
    </location>
</feature>
<evidence type="ECO:0000256" key="1">
    <source>
        <dbReference type="SAM" id="Phobius"/>
    </source>
</evidence>
<feature type="transmembrane region" description="Helical" evidence="1">
    <location>
        <begin position="208"/>
        <end position="228"/>
    </location>
</feature>
<keyword evidence="1" id="KW-0812">Transmembrane</keyword>
<gene>
    <name evidence="2" type="ORF">CYNAS_LOCUS2074</name>
</gene>
<comment type="caution">
    <text evidence="2">The sequence shown here is derived from an EMBL/GenBank/DDBJ whole genome shotgun (WGS) entry which is preliminary data.</text>
</comment>
<sequence>MKRVIVGTGYLFLSLLGTCLNLSALSVLPECEKSLTRPLLIFFSTQLFVGIGTLLSIAVPVPYMVATNLPYFINPHLEGAPGLLVVLTVLTSYLIQFSVSIYRNIRVVFRVAEVISTDIVVEVLTALAFVLAVYISVDITKVTNMRRFSVDHLSWEQTKEEHFRLRNVIAYSAIVGMMFYALSIFDLLYRHIYDEEKEESTSTSPKTLLLYQVLHLICDIVFCVLILLPGVERPSDSPTLAIVHSLFNIFGPAVWPTFSLIIYSERIRNELCFRAYLMAKACASQDNIQTARNGRSRPT</sequence>
<feature type="transmembrane region" description="Helical" evidence="1">
    <location>
        <begin position="6"/>
        <end position="28"/>
    </location>
</feature>
<keyword evidence="1" id="KW-1133">Transmembrane helix</keyword>
<organism evidence="2 3">
    <name type="scientific">Cylicocyclus nassatus</name>
    <name type="common">Nematode worm</name>
    <dbReference type="NCBI Taxonomy" id="53992"/>
    <lineage>
        <taxon>Eukaryota</taxon>
        <taxon>Metazoa</taxon>
        <taxon>Ecdysozoa</taxon>
        <taxon>Nematoda</taxon>
        <taxon>Chromadorea</taxon>
        <taxon>Rhabditida</taxon>
        <taxon>Rhabditina</taxon>
        <taxon>Rhabditomorpha</taxon>
        <taxon>Strongyloidea</taxon>
        <taxon>Strongylidae</taxon>
        <taxon>Cylicocyclus</taxon>
    </lineage>
</organism>
<reference evidence="2" key="1">
    <citation type="submission" date="2023-07" db="EMBL/GenBank/DDBJ databases">
        <authorList>
            <consortium name="CYATHOMIX"/>
        </authorList>
    </citation>
    <scope>NUCLEOTIDE SEQUENCE</scope>
    <source>
        <strain evidence="2">N/A</strain>
    </source>
</reference>
<feature type="transmembrane region" description="Helical" evidence="1">
    <location>
        <begin position="114"/>
        <end position="137"/>
    </location>
</feature>
<feature type="transmembrane region" description="Helical" evidence="1">
    <location>
        <begin position="83"/>
        <end position="102"/>
    </location>
</feature>